<feature type="domain" description="Flagellar basal body rod protein N-terminal" evidence="8">
    <location>
        <begin position="12"/>
        <end position="38"/>
    </location>
</feature>
<evidence type="ECO:0000256" key="1">
    <source>
        <dbReference type="ARBA" id="ARBA00004117"/>
    </source>
</evidence>
<evidence type="ECO:0000256" key="4">
    <source>
        <dbReference type="ARBA" id="ARBA00023143"/>
    </source>
</evidence>
<keyword evidence="4 7" id="KW-0975">Bacterial flagellum</keyword>
<dbReference type="Pfam" id="PF00460">
    <property type="entry name" value="Flg_bb_rod"/>
    <property type="match status" value="1"/>
</dbReference>
<accession>A0A4R3MM51</accession>
<dbReference type="Proteomes" id="UP000295678">
    <property type="component" value="Unassembled WGS sequence"/>
</dbReference>
<dbReference type="InterPro" id="IPR006300">
    <property type="entry name" value="FlgB"/>
</dbReference>
<reference evidence="9 10" key="1">
    <citation type="submission" date="2019-03" db="EMBL/GenBank/DDBJ databases">
        <title>Genomic Encyclopedia of Type Strains, Phase IV (KMG-IV): sequencing the most valuable type-strain genomes for metagenomic binning, comparative biology and taxonomic classification.</title>
        <authorList>
            <person name="Goeker M."/>
        </authorList>
    </citation>
    <scope>NUCLEOTIDE SEQUENCE [LARGE SCALE GENOMIC DNA]</scope>
    <source>
        <strain evidence="9 10">DSM 19345</strain>
    </source>
</reference>
<comment type="subunit">
    <text evidence="6">The basal body constitutes a major portion of the flagellar organelle and consists of a number of rings mounted on a central rod. In Gram-negative bacteria, at least four rings, L, P, S and M are present, whereas Gram-positive bacteria lack the L and P rings. The rod consists of about 26 subunits of FlgG in the distal portion, and FlgB, FlgC and FlgF build up the proximal portion of the rod with about 6 subunits each. Rod assembly occurs by export via the flagellum-specific pathway of its constituent proteins and by their incorporation into the rod structure in the probable order of FlgB, FlgC, FlgF and FlgG. Another protein, FliE, also assembles onto the stable rod structure.</text>
</comment>
<evidence type="ECO:0000256" key="3">
    <source>
        <dbReference type="ARBA" id="ARBA00014376"/>
    </source>
</evidence>
<dbReference type="EMBL" id="SMAK01000001">
    <property type="protein sequence ID" value="TCT13540.1"/>
    <property type="molecule type" value="Genomic_DNA"/>
</dbReference>
<keyword evidence="9" id="KW-0282">Flagellum</keyword>
<keyword evidence="10" id="KW-1185">Reference proteome</keyword>
<dbReference type="GO" id="GO:0030694">
    <property type="term" value="C:bacterial-type flagellum basal body, rod"/>
    <property type="evidence" value="ECO:0007669"/>
    <property type="project" value="InterPro"/>
</dbReference>
<comment type="subcellular location">
    <subcellularLocation>
        <location evidence="1 7">Bacterial flagellum basal body</location>
    </subcellularLocation>
</comment>
<name>A0A4R3MM51_9HYPH</name>
<comment type="function">
    <text evidence="5 7">Structural component of flagellum, the bacterial motility apparatus. Part of the rod structure of flagellar basal body.</text>
</comment>
<dbReference type="PIRSF" id="PIRSF002889">
    <property type="entry name" value="Rod_FlgB"/>
    <property type="match status" value="1"/>
</dbReference>
<evidence type="ECO:0000313" key="10">
    <source>
        <dbReference type="Proteomes" id="UP000295678"/>
    </source>
</evidence>
<protein>
    <recommendedName>
        <fullName evidence="3 7">Flagellar basal body rod protein FlgB</fullName>
    </recommendedName>
</protein>
<dbReference type="NCBIfam" id="TIGR01396">
    <property type="entry name" value="FlgB"/>
    <property type="match status" value="1"/>
</dbReference>
<organism evidence="9 10">
    <name type="scientific">Tepidamorphus gemmatus</name>
    <dbReference type="NCBI Taxonomy" id="747076"/>
    <lineage>
        <taxon>Bacteria</taxon>
        <taxon>Pseudomonadati</taxon>
        <taxon>Pseudomonadota</taxon>
        <taxon>Alphaproteobacteria</taxon>
        <taxon>Hyphomicrobiales</taxon>
        <taxon>Tepidamorphaceae</taxon>
        <taxon>Tepidamorphus</taxon>
    </lineage>
</organism>
<dbReference type="GO" id="GO:0071973">
    <property type="term" value="P:bacterial-type flagellum-dependent cell motility"/>
    <property type="evidence" value="ECO:0007669"/>
    <property type="project" value="InterPro"/>
</dbReference>
<comment type="similarity">
    <text evidence="2 7">Belongs to the flagella basal body rod proteins family.</text>
</comment>
<evidence type="ECO:0000256" key="5">
    <source>
        <dbReference type="ARBA" id="ARBA00024934"/>
    </source>
</evidence>
<keyword evidence="9" id="KW-0969">Cilium</keyword>
<evidence type="ECO:0000256" key="2">
    <source>
        <dbReference type="ARBA" id="ARBA00009677"/>
    </source>
</evidence>
<dbReference type="PROSITE" id="PS00588">
    <property type="entry name" value="FLAGELLA_BB_ROD"/>
    <property type="match status" value="1"/>
</dbReference>
<evidence type="ECO:0000259" key="8">
    <source>
        <dbReference type="Pfam" id="PF00460"/>
    </source>
</evidence>
<evidence type="ECO:0000313" key="9">
    <source>
        <dbReference type="EMBL" id="TCT13540.1"/>
    </source>
</evidence>
<gene>
    <name evidence="9" type="ORF">EDC22_101408</name>
</gene>
<comment type="caution">
    <text evidence="9">The sequence shown here is derived from an EMBL/GenBank/DDBJ whole genome shotgun (WGS) entry which is preliminary data.</text>
</comment>
<proteinExistence type="inferred from homology"/>
<dbReference type="AlphaFoldDB" id="A0A4R3MM51"/>
<evidence type="ECO:0000256" key="6">
    <source>
        <dbReference type="ARBA" id="ARBA00026072"/>
    </source>
</evidence>
<keyword evidence="9" id="KW-0966">Cell projection</keyword>
<sequence>MISDIGLLAAIRSRMQWLQTRQGVLAENVANADTPGYRARDLAAFEVPRRNAVPTPAQIVPTRTDPAHLVSAGDDPRWRHEKVATFEVRPTGNSVVLEEEMMKVTQTQVDYQLATSLYSRSIGLLKTALGRRA</sequence>
<dbReference type="InterPro" id="IPR001444">
    <property type="entry name" value="Flag_bb_rod_N"/>
</dbReference>
<dbReference type="InterPro" id="IPR019776">
    <property type="entry name" value="Flagellar_basal_body_rod_CS"/>
</dbReference>
<dbReference type="NCBIfam" id="NF004654">
    <property type="entry name" value="PRK06004.1"/>
    <property type="match status" value="1"/>
</dbReference>
<evidence type="ECO:0000256" key="7">
    <source>
        <dbReference type="PIRNR" id="PIRNR002889"/>
    </source>
</evidence>